<keyword evidence="2" id="KW-0966">Cell projection</keyword>
<reference evidence="2 3" key="1">
    <citation type="submission" date="2020-08" db="EMBL/GenBank/DDBJ databases">
        <title>Genomic Encyclopedia of Type Strains, Phase IV (KMG-IV): sequencing the most valuable type-strain genomes for metagenomic binning, comparative biology and taxonomic classification.</title>
        <authorList>
            <person name="Goeker M."/>
        </authorList>
    </citation>
    <scope>NUCLEOTIDE SEQUENCE [LARGE SCALE GENOMIC DNA]</scope>
    <source>
        <strain evidence="2 3">DSM 25895</strain>
    </source>
</reference>
<dbReference type="Proteomes" id="UP000562254">
    <property type="component" value="Unassembled WGS sequence"/>
</dbReference>
<dbReference type="Pfam" id="PF10135">
    <property type="entry name" value="Rod-binding"/>
    <property type="match status" value="1"/>
</dbReference>
<feature type="domain" description="Flagellar protein FlgJ N-terminal" evidence="1">
    <location>
        <begin position="54"/>
        <end position="92"/>
    </location>
</feature>
<comment type="caution">
    <text evidence="2">The sequence shown here is derived from an EMBL/GenBank/DDBJ whole genome shotgun (WGS) entry which is preliminary data.</text>
</comment>
<evidence type="ECO:0000313" key="3">
    <source>
        <dbReference type="Proteomes" id="UP000562254"/>
    </source>
</evidence>
<name>A0A840YD37_9PROT</name>
<dbReference type="AlphaFoldDB" id="A0A840YD37"/>
<proteinExistence type="predicted"/>
<evidence type="ECO:0000313" key="2">
    <source>
        <dbReference type="EMBL" id="MBB5691843.1"/>
    </source>
</evidence>
<accession>A0A840YD37</accession>
<evidence type="ECO:0000259" key="1">
    <source>
        <dbReference type="Pfam" id="PF10135"/>
    </source>
</evidence>
<dbReference type="RefSeq" id="WP_184487223.1">
    <property type="nucleotide sequence ID" value="NZ_JACIJE010000020.1"/>
</dbReference>
<keyword evidence="2" id="KW-0969">Cilium</keyword>
<organism evidence="2 3">
    <name type="scientific">Neoroseomonas alkaliterrae</name>
    <dbReference type="NCBI Taxonomy" id="1452450"/>
    <lineage>
        <taxon>Bacteria</taxon>
        <taxon>Pseudomonadati</taxon>
        <taxon>Pseudomonadota</taxon>
        <taxon>Alphaproteobacteria</taxon>
        <taxon>Acetobacterales</taxon>
        <taxon>Acetobacteraceae</taxon>
        <taxon>Neoroseomonas</taxon>
    </lineage>
</organism>
<protein>
    <submittedName>
        <fullName evidence="2">Flagellar protein FlgJ</fullName>
    </submittedName>
</protein>
<dbReference type="EMBL" id="JACIJE010000020">
    <property type="protein sequence ID" value="MBB5691843.1"/>
    <property type="molecule type" value="Genomic_DNA"/>
</dbReference>
<sequence length="110" mass="11596">MDAPALPPLEPRALRAPAAAGSEAALRRAARDFEAQALALMLQPVFATVDHARSRFGGGAAEAQWRPMLVDAYAAAAVRAGRGLGLTELVLRELQRQRGAQTPNTGETPP</sequence>
<keyword evidence="2" id="KW-0282">Flagellum</keyword>
<gene>
    <name evidence="2" type="ORF">FHS88_004004</name>
</gene>
<dbReference type="InterPro" id="IPR019301">
    <property type="entry name" value="Flagellar_prot_FlgJ_N"/>
</dbReference>
<keyword evidence="3" id="KW-1185">Reference proteome</keyword>